<dbReference type="FunFam" id="3.40.50.720:FF:000203">
    <property type="entry name" value="D-3-phosphoglycerate dehydrogenase (SerA)"/>
    <property type="match status" value="1"/>
</dbReference>
<accession>A0A2N9VRH9</accession>
<dbReference type="EMBL" id="MZMT01000053">
    <property type="protein sequence ID" value="PIO42097.1"/>
    <property type="molecule type" value="Genomic_DNA"/>
</dbReference>
<sequence length="335" mass="35827">MNRTPRRVVVTAPFFDEAAIGYLRHHGCEVEIAKGPPDSSLTGEQLINLLQGAAGWIVGQAYATRDLLTALPDLQVLARRGVGYERIDVDAVRDLGRVLTIGAGGNDASVADHTIGLMLAVARRLRESQNRMLAGNWSILMSSDLFGKTVGIVGLGRIGKSLVQRLKGFEVRILVCHPRPDDDYGKANDIAYVEMETLLRQSDYVTVHAPLTPQTRFLIGRDALALMKPTGILVNTARGGLVDDEALLHALKAGRLAGAGLDVYLSESDPAYKPVSEELIALPNVIATPHSAASSVEGLARTNMVVAESVVAVLDGQSPPEACIITDGRRITAGR</sequence>
<dbReference type="InterPro" id="IPR029753">
    <property type="entry name" value="D-isomer_DH_CS"/>
</dbReference>
<evidence type="ECO:0000256" key="1">
    <source>
        <dbReference type="ARBA" id="ARBA00005854"/>
    </source>
</evidence>
<comment type="caution">
    <text evidence="7">The sequence shown here is derived from an EMBL/GenBank/DDBJ whole genome shotgun (WGS) entry which is preliminary data.</text>
</comment>
<feature type="domain" description="D-isomer specific 2-hydroxyacid dehydrogenase NAD-binding" evidence="6">
    <location>
        <begin position="115"/>
        <end position="292"/>
    </location>
</feature>
<evidence type="ECO:0000313" key="8">
    <source>
        <dbReference type="Proteomes" id="UP000232163"/>
    </source>
</evidence>
<name>A0A2N9VRH9_9HYPH</name>
<keyword evidence="8" id="KW-1185">Reference proteome</keyword>
<dbReference type="PANTHER" id="PTHR10996:SF283">
    <property type="entry name" value="GLYOXYLATE_HYDROXYPYRUVATE REDUCTASE B"/>
    <property type="match status" value="1"/>
</dbReference>
<dbReference type="GO" id="GO:0005829">
    <property type="term" value="C:cytosol"/>
    <property type="evidence" value="ECO:0007669"/>
    <property type="project" value="TreeGrafter"/>
</dbReference>
<dbReference type="Gene3D" id="3.40.50.720">
    <property type="entry name" value="NAD(P)-binding Rossmann-like Domain"/>
    <property type="match status" value="2"/>
</dbReference>
<evidence type="ECO:0000256" key="2">
    <source>
        <dbReference type="ARBA" id="ARBA00023002"/>
    </source>
</evidence>
<dbReference type="KEGG" id="pht:BLM14_13470"/>
<evidence type="ECO:0000256" key="4">
    <source>
        <dbReference type="RuleBase" id="RU003719"/>
    </source>
</evidence>
<evidence type="ECO:0000313" key="7">
    <source>
        <dbReference type="EMBL" id="PIO42097.1"/>
    </source>
</evidence>
<dbReference type="PROSITE" id="PS00671">
    <property type="entry name" value="D_2_HYDROXYACID_DH_3"/>
    <property type="match status" value="1"/>
</dbReference>
<dbReference type="InterPro" id="IPR050223">
    <property type="entry name" value="D-isomer_2-hydroxyacid_DH"/>
</dbReference>
<dbReference type="OrthoDB" id="9793626at2"/>
<dbReference type="GO" id="GO:0051287">
    <property type="term" value="F:NAD binding"/>
    <property type="evidence" value="ECO:0007669"/>
    <property type="project" value="InterPro"/>
</dbReference>
<dbReference type="AlphaFoldDB" id="A0A2N9VRH9"/>
<evidence type="ECO:0000259" key="5">
    <source>
        <dbReference type="Pfam" id="PF00389"/>
    </source>
</evidence>
<dbReference type="GO" id="GO:0016618">
    <property type="term" value="F:hydroxypyruvate reductase [NAD(P)H] activity"/>
    <property type="evidence" value="ECO:0007669"/>
    <property type="project" value="TreeGrafter"/>
</dbReference>
<evidence type="ECO:0000256" key="3">
    <source>
        <dbReference type="ARBA" id="ARBA00023027"/>
    </source>
</evidence>
<protein>
    <submittedName>
        <fullName evidence="7">Hydroxyacid dehydrogenase</fullName>
    </submittedName>
</protein>
<evidence type="ECO:0000259" key="6">
    <source>
        <dbReference type="Pfam" id="PF02826"/>
    </source>
</evidence>
<dbReference type="Proteomes" id="UP000232163">
    <property type="component" value="Unassembled WGS sequence"/>
</dbReference>
<comment type="similarity">
    <text evidence="1 4">Belongs to the D-isomer specific 2-hydroxyacid dehydrogenase family.</text>
</comment>
<keyword evidence="3" id="KW-0520">NAD</keyword>
<dbReference type="InterPro" id="IPR036291">
    <property type="entry name" value="NAD(P)-bd_dom_sf"/>
</dbReference>
<organism evidence="7 8">
    <name type="scientific">Phyllobacterium zundukense</name>
    <dbReference type="NCBI Taxonomy" id="1867719"/>
    <lineage>
        <taxon>Bacteria</taxon>
        <taxon>Pseudomonadati</taxon>
        <taxon>Pseudomonadota</taxon>
        <taxon>Alphaproteobacteria</taxon>
        <taxon>Hyphomicrobiales</taxon>
        <taxon>Phyllobacteriaceae</taxon>
        <taxon>Phyllobacterium</taxon>
    </lineage>
</organism>
<dbReference type="Pfam" id="PF00389">
    <property type="entry name" value="2-Hacid_dh"/>
    <property type="match status" value="1"/>
</dbReference>
<keyword evidence="2 4" id="KW-0560">Oxidoreductase</keyword>
<dbReference type="RefSeq" id="WP_099999858.1">
    <property type="nucleotide sequence ID" value="NZ_CP017940.1"/>
</dbReference>
<gene>
    <name evidence="7" type="ORF">B5P45_23930</name>
</gene>
<dbReference type="SUPFAM" id="SSF52283">
    <property type="entry name" value="Formate/glycerate dehydrogenase catalytic domain-like"/>
    <property type="match status" value="1"/>
</dbReference>
<dbReference type="GO" id="GO:0030267">
    <property type="term" value="F:glyoxylate reductase (NADPH) activity"/>
    <property type="evidence" value="ECO:0007669"/>
    <property type="project" value="TreeGrafter"/>
</dbReference>
<feature type="domain" description="D-isomer specific 2-hydroxyacid dehydrogenase catalytic" evidence="5">
    <location>
        <begin position="9"/>
        <end position="322"/>
    </location>
</feature>
<dbReference type="Pfam" id="PF02826">
    <property type="entry name" value="2-Hacid_dh_C"/>
    <property type="match status" value="1"/>
</dbReference>
<dbReference type="SUPFAM" id="SSF51735">
    <property type="entry name" value="NAD(P)-binding Rossmann-fold domains"/>
    <property type="match status" value="1"/>
</dbReference>
<proteinExistence type="inferred from homology"/>
<dbReference type="PANTHER" id="PTHR10996">
    <property type="entry name" value="2-HYDROXYACID DEHYDROGENASE-RELATED"/>
    <property type="match status" value="1"/>
</dbReference>
<reference evidence="7 8" key="1">
    <citation type="journal article" date="2017" name="Int J Environ Stud">
        <title>Does the Miocene-Pliocene relict legume Oxytropis triphylla form nitrogen-fixing nodules with a combination of bacterial strains?</title>
        <authorList>
            <person name="Safronova V."/>
            <person name="Belimov A."/>
            <person name="Sazanova A."/>
            <person name="Kuznetsova I."/>
            <person name="Popova J."/>
            <person name="Andronov E."/>
            <person name="Verkhozina A."/>
            <person name="Tikhonovich I."/>
        </authorList>
    </citation>
    <scope>NUCLEOTIDE SEQUENCE [LARGE SCALE GENOMIC DNA]</scope>
    <source>
        <strain evidence="7 8">Tri-38</strain>
    </source>
</reference>
<dbReference type="InterPro" id="IPR006140">
    <property type="entry name" value="D-isomer_DH_NAD-bd"/>
</dbReference>
<dbReference type="InterPro" id="IPR006139">
    <property type="entry name" value="D-isomer_2_OHA_DH_cat_dom"/>
</dbReference>
<dbReference type="CDD" id="cd12172">
    <property type="entry name" value="PGDH_like_2"/>
    <property type="match status" value="1"/>
</dbReference>